<dbReference type="RefSeq" id="WP_184263885.1">
    <property type="nucleotide sequence ID" value="NZ_JACIIX010000009.1"/>
</dbReference>
<feature type="domain" description="N-acetyltransferase" evidence="1">
    <location>
        <begin position="17"/>
        <end position="174"/>
    </location>
</feature>
<dbReference type="GO" id="GO:0016747">
    <property type="term" value="F:acyltransferase activity, transferring groups other than amino-acyl groups"/>
    <property type="evidence" value="ECO:0007669"/>
    <property type="project" value="InterPro"/>
</dbReference>
<keyword evidence="2" id="KW-0808">Transferase</keyword>
<dbReference type="InterPro" id="IPR016181">
    <property type="entry name" value="Acyl_CoA_acyltransferase"/>
</dbReference>
<name>A0A7X0DMK2_NOVIT</name>
<dbReference type="SUPFAM" id="SSF55729">
    <property type="entry name" value="Acyl-CoA N-acyltransferases (Nat)"/>
    <property type="match status" value="1"/>
</dbReference>
<organism evidence="2 3">
    <name type="scientific">Novispirillum itersonii</name>
    <name type="common">Aquaspirillum itersonii</name>
    <dbReference type="NCBI Taxonomy" id="189"/>
    <lineage>
        <taxon>Bacteria</taxon>
        <taxon>Pseudomonadati</taxon>
        <taxon>Pseudomonadota</taxon>
        <taxon>Alphaproteobacteria</taxon>
        <taxon>Rhodospirillales</taxon>
        <taxon>Novispirillaceae</taxon>
        <taxon>Novispirillum</taxon>
    </lineage>
</organism>
<dbReference type="PANTHER" id="PTHR43792:SF1">
    <property type="entry name" value="N-ACETYLTRANSFERASE DOMAIN-CONTAINING PROTEIN"/>
    <property type="match status" value="1"/>
</dbReference>
<dbReference type="PANTHER" id="PTHR43792">
    <property type="entry name" value="GNAT FAMILY, PUTATIVE (AFU_ORTHOLOGUE AFUA_3G00765)-RELATED-RELATED"/>
    <property type="match status" value="1"/>
</dbReference>
<keyword evidence="3" id="KW-1185">Reference proteome</keyword>
<sequence length="174" mass="18736">MAGGTVDGLVVAETARLRLRRLTEGDAAFMLRLLNEPGFIANIGDKGVRTLDDAVTNLRTGPLDSYAVHGFGMWRMERRADGLPVGICGLLRRNGMDDVEIGYALLAEYEGQGYTSEAALACRDLALTVFGLPRIVAIVTPGNIGSERILQKLGLTDQGLREVFPGKPPVAFYA</sequence>
<evidence type="ECO:0000313" key="2">
    <source>
        <dbReference type="EMBL" id="MBB6211065.1"/>
    </source>
</evidence>
<dbReference type="Proteomes" id="UP000544872">
    <property type="component" value="Unassembled WGS sequence"/>
</dbReference>
<comment type="caution">
    <text evidence="2">The sequence shown here is derived from an EMBL/GenBank/DDBJ whole genome shotgun (WGS) entry which is preliminary data.</text>
</comment>
<dbReference type="InterPro" id="IPR051531">
    <property type="entry name" value="N-acetyltransferase"/>
</dbReference>
<evidence type="ECO:0000313" key="3">
    <source>
        <dbReference type="Proteomes" id="UP000544872"/>
    </source>
</evidence>
<dbReference type="EMBL" id="JACIIX010000009">
    <property type="protein sequence ID" value="MBB6211065.1"/>
    <property type="molecule type" value="Genomic_DNA"/>
</dbReference>
<evidence type="ECO:0000259" key="1">
    <source>
        <dbReference type="PROSITE" id="PS51186"/>
    </source>
</evidence>
<gene>
    <name evidence="2" type="ORF">FHS48_002500</name>
</gene>
<accession>A0A7X0DMK2</accession>
<dbReference type="AlphaFoldDB" id="A0A7X0DMK2"/>
<dbReference type="InterPro" id="IPR000182">
    <property type="entry name" value="GNAT_dom"/>
</dbReference>
<protein>
    <submittedName>
        <fullName evidence="2">RimJ/RimL family protein N-acetyltransferase</fullName>
    </submittedName>
</protein>
<reference evidence="2 3" key="1">
    <citation type="submission" date="2020-08" db="EMBL/GenBank/DDBJ databases">
        <title>Genomic Encyclopedia of Type Strains, Phase IV (KMG-IV): sequencing the most valuable type-strain genomes for metagenomic binning, comparative biology and taxonomic classification.</title>
        <authorList>
            <person name="Goeker M."/>
        </authorList>
    </citation>
    <scope>NUCLEOTIDE SEQUENCE [LARGE SCALE GENOMIC DNA]</scope>
    <source>
        <strain evidence="2 3">DSM 11590</strain>
    </source>
</reference>
<proteinExistence type="predicted"/>
<dbReference type="PROSITE" id="PS51186">
    <property type="entry name" value="GNAT"/>
    <property type="match status" value="1"/>
</dbReference>
<dbReference type="Pfam" id="PF13302">
    <property type="entry name" value="Acetyltransf_3"/>
    <property type="match status" value="1"/>
</dbReference>
<dbReference type="Gene3D" id="3.40.630.30">
    <property type="match status" value="1"/>
</dbReference>